<evidence type="ECO:0000256" key="7">
    <source>
        <dbReference type="SAM" id="SignalP"/>
    </source>
</evidence>
<dbReference type="STRING" id="1793963.AXI58_05235"/>
<dbReference type="InterPro" id="IPR055372">
    <property type="entry name" value="CBM96"/>
</dbReference>
<dbReference type="FunFam" id="2.180.10.10:FF:000010">
    <property type="entry name" value="Cell wall-associated protein"/>
    <property type="match status" value="1"/>
</dbReference>
<proteinExistence type="predicted"/>
<accession>A0A150F2G9</accession>
<dbReference type="PANTHER" id="PTHR32305:SF17">
    <property type="entry name" value="TRNA NUCLEASE WAPA"/>
    <property type="match status" value="1"/>
</dbReference>
<dbReference type="Pfam" id="PF05593">
    <property type="entry name" value="RHS_repeat"/>
    <property type="match status" value="3"/>
</dbReference>
<feature type="signal peptide" evidence="7">
    <location>
        <begin position="1"/>
        <end position="28"/>
    </location>
</feature>
<dbReference type="GO" id="GO:0005576">
    <property type="term" value="C:extracellular region"/>
    <property type="evidence" value="ECO:0007669"/>
    <property type="project" value="UniProtKB-SubCell"/>
</dbReference>
<comment type="subcellular location">
    <subcellularLocation>
        <location evidence="1">Secreted</location>
    </subcellularLocation>
</comment>
<dbReference type="Pfam" id="PF25023">
    <property type="entry name" value="TEN_YD-shell"/>
    <property type="match status" value="2"/>
</dbReference>
<dbReference type="PANTHER" id="PTHR32305">
    <property type="match status" value="1"/>
</dbReference>
<dbReference type="Pfam" id="PF20148">
    <property type="entry name" value="DUF6531"/>
    <property type="match status" value="1"/>
</dbReference>
<evidence type="ECO:0000256" key="3">
    <source>
        <dbReference type="ARBA" id="ARBA00022729"/>
    </source>
</evidence>
<dbReference type="InterPro" id="IPR050708">
    <property type="entry name" value="T6SS_VgrG/RHS"/>
</dbReference>
<dbReference type="Pfam" id="PF24517">
    <property type="entry name" value="CBM96"/>
    <property type="match status" value="1"/>
</dbReference>
<dbReference type="Gene3D" id="2.180.10.10">
    <property type="entry name" value="RHS repeat-associated core"/>
    <property type="match status" value="2"/>
</dbReference>
<feature type="domain" description="Teneurin-like YD-shell" evidence="11">
    <location>
        <begin position="1869"/>
        <end position="2182"/>
    </location>
</feature>
<evidence type="ECO:0000256" key="6">
    <source>
        <dbReference type="SAM" id="MobiDB-lite"/>
    </source>
</evidence>
<dbReference type="InterPro" id="IPR022385">
    <property type="entry name" value="Rhs_assc_core"/>
</dbReference>
<comment type="caution">
    <text evidence="12">The sequence shown here is derived from an EMBL/GenBank/DDBJ whole genome shotgun (WGS) entry which is preliminary data.</text>
</comment>
<evidence type="ECO:0000259" key="8">
    <source>
        <dbReference type="Pfam" id="PF02018"/>
    </source>
</evidence>
<dbReference type="InterPro" id="IPR031325">
    <property type="entry name" value="RHS_repeat"/>
</dbReference>
<dbReference type="Pfam" id="PF02018">
    <property type="entry name" value="CBM_4_9"/>
    <property type="match status" value="1"/>
</dbReference>
<feature type="compositionally biased region" description="Basic and acidic residues" evidence="6">
    <location>
        <begin position="2336"/>
        <end position="2347"/>
    </location>
</feature>
<dbReference type="InterPro" id="IPR056823">
    <property type="entry name" value="TEN-like_YD-shell"/>
</dbReference>
<evidence type="ECO:0000259" key="11">
    <source>
        <dbReference type="Pfam" id="PF25023"/>
    </source>
</evidence>
<dbReference type="Proteomes" id="UP000075430">
    <property type="component" value="Unassembled WGS sequence"/>
</dbReference>
<feature type="chain" id="PRO_5038617006" evidence="7">
    <location>
        <begin position="29"/>
        <end position="2347"/>
    </location>
</feature>
<keyword evidence="13" id="KW-1185">Reference proteome</keyword>
<keyword evidence="5" id="KW-0378">Hydrolase</keyword>
<dbReference type="InterPro" id="IPR013783">
    <property type="entry name" value="Ig-like_fold"/>
</dbReference>
<feature type="region of interest" description="Disordered" evidence="6">
    <location>
        <begin position="2324"/>
        <end position="2347"/>
    </location>
</feature>
<feature type="compositionally biased region" description="Basic and acidic residues" evidence="6">
    <location>
        <begin position="51"/>
        <end position="65"/>
    </location>
</feature>
<feature type="region of interest" description="Disordered" evidence="6">
    <location>
        <begin position="36"/>
        <end position="65"/>
    </location>
</feature>
<dbReference type="NCBIfam" id="TIGR01643">
    <property type="entry name" value="YD_repeat_2x"/>
    <property type="match status" value="5"/>
</dbReference>
<evidence type="ECO:0000256" key="5">
    <source>
        <dbReference type="ARBA" id="ARBA00022801"/>
    </source>
</evidence>
<dbReference type="EMBL" id="LSBA01000039">
    <property type="protein sequence ID" value="KXZ13084.1"/>
    <property type="molecule type" value="Genomic_DNA"/>
</dbReference>
<feature type="compositionally biased region" description="Polar residues" evidence="6">
    <location>
        <begin position="1351"/>
        <end position="1360"/>
    </location>
</feature>
<organism evidence="12 13">
    <name type="scientific">Bacillus nakamurai</name>
    <dbReference type="NCBI Taxonomy" id="1793963"/>
    <lineage>
        <taxon>Bacteria</taxon>
        <taxon>Bacillati</taxon>
        <taxon>Bacillota</taxon>
        <taxon>Bacilli</taxon>
        <taxon>Bacillales</taxon>
        <taxon>Bacillaceae</taxon>
        <taxon>Bacillus</taxon>
    </lineage>
</organism>
<protein>
    <submittedName>
        <fullName evidence="12">Wall-associated protein</fullName>
    </submittedName>
</protein>
<evidence type="ECO:0000259" key="9">
    <source>
        <dbReference type="Pfam" id="PF20148"/>
    </source>
</evidence>
<evidence type="ECO:0000256" key="2">
    <source>
        <dbReference type="ARBA" id="ARBA00022525"/>
    </source>
</evidence>
<feature type="domain" description="DUF6531" evidence="9">
    <location>
        <begin position="907"/>
        <end position="976"/>
    </location>
</feature>
<dbReference type="InterPro" id="IPR003305">
    <property type="entry name" value="CenC_carb-bd"/>
</dbReference>
<reference evidence="13" key="1">
    <citation type="submission" date="2016-02" db="EMBL/GenBank/DDBJ databases">
        <authorList>
            <person name="Dunlap C."/>
        </authorList>
    </citation>
    <scope>NUCLEOTIDE SEQUENCE [LARGE SCALE GENOMIC DNA]</scope>
    <source>
        <strain evidence="13">NRRL B-41092</strain>
    </source>
</reference>
<dbReference type="InterPro" id="IPR006530">
    <property type="entry name" value="YD"/>
</dbReference>
<evidence type="ECO:0000259" key="10">
    <source>
        <dbReference type="Pfam" id="PF24517"/>
    </source>
</evidence>
<evidence type="ECO:0000256" key="1">
    <source>
        <dbReference type="ARBA" id="ARBA00004613"/>
    </source>
</evidence>
<dbReference type="SUPFAM" id="SSF49785">
    <property type="entry name" value="Galactose-binding domain-like"/>
    <property type="match status" value="1"/>
</dbReference>
<evidence type="ECO:0000313" key="13">
    <source>
        <dbReference type="Proteomes" id="UP000075430"/>
    </source>
</evidence>
<dbReference type="Gene3D" id="2.60.40.10">
    <property type="entry name" value="Immunoglobulins"/>
    <property type="match status" value="1"/>
</dbReference>
<dbReference type="RefSeq" id="WP_061523313.1">
    <property type="nucleotide sequence ID" value="NZ_JARLZY010000012.1"/>
</dbReference>
<dbReference type="InterPro" id="IPR045351">
    <property type="entry name" value="DUF6531"/>
</dbReference>
<evidence type="ECO:0000313" key="12">
    <source>
        <dbReference type="EMBL" id="KXZ13084.1"/>
    </source>
</evidence>
<feature type="domain" description="Carbohydrate-binding module family 96" evidence="10">
    <location>
        <begin position="316"/>
        <end position="487"/>
    </location>
</feature>
<gene>
    <name evidence="12" type="ORF">AXI58_05235</name>
</gene>
<feature type="region of interest" description="Disordered" evidence="6">
    <location>
        <begin position="1338"/>
        <end position="1360"/>
    </location>
</feature>
<name>A0A150F2G9_9BACI</name>
<sequence>MKIGKKNKWKSWLAGSLAAALMISIAPADVFAAETREKEDQVKAAAIPAADPEKDLPAEKTDEQLPFDKKDIKKDGEITSERTEHSKLFYEGDGVYKQEVYTEPIHTKETANADWEDISPELKTGSKEIETENTVLNSDFLKQMKNGLYATFEHDDHKLAYSLTGAKGPDQAAITPTDASAKVKENSNELTYQQVFPDIDLQTYTFNENIKEDLVLHKYKGYNSFTFQIKTDLQAKEQEDGSIAFSDDKDKVIYTVPKPFMTDSNLDEKSGEVSRSDDVSFKLEKHDGGYLLHVTADEKWLKDPERVYPVSIDPSTSVSVSSDTFVMSAYPTTNYSAASQKWDAGLKAYVLKTGYYDGTTGTNYAFMKFDNLKPIKNMTVTKATLKAYTAHSYYGSKATGLWLDTVNSNYDNAKITWKNKPGSKNIGKAEVYKGQWASYDVTSAVKSWNSGGANYGFKLHANGNGKEYWKKLMSSANSDKKPYIEVTYTIPKADTPSVKAYHNGNSSGFLNISWKKAEGAKSYKVWLYNGKEYQAIPVGNVTSWSTKGKNIWPTKAEIDSGKFKLHTDGKGGSELALDPSPVYKNSRGSYPASKNYWVAVSAVFDQGEGAMSAAAKPVIPNVGRVQKPSTKGFNNNNATGYFDFSWKAVSGAAGYKIQVYNGKGFETLDLGNKTSWSTKDQKIWPTKAEITAGKYALHLKDNNGAELPINPGPVYKNAGGDANRKTYGFKVIAYNKDGEAIASPEASPALPDIAKPKNLTGYVYTNTKSSQTGYVNLIWDKVKNAKGYKINIYNGKDYQSFDVGDTDHWTTQNKNIWPSADEIKAGKYQLHTDGKGGELALDPSPVYANANGNYKGKKNYSFTLTAYDANGDSIPTAPFNPAFHEGAEFLGTEEFWSIIDIPDGQLNGATGNVIVNEEDMSIDGRGPGLGLSRTYNSLDSSDHMFGQGWYADAETSILSEDGRAIYIDEDATTHVFTKKSDGTYQPPTGVYLELTETSDQFVLKTKDQTNAYFSKKGGKLQKVVDGHNNTTEYQYNDNNQLTAITDASGRKLTFDYDENGHVTSLTGPKNKKMSYSYEKDLLKKVTDTDGSVTSYDYDDEGRLVKQYSANSTDEKPLFTEYQYSGHRLAKAVNAKKETYDYSYDAGKKTLLMTQPNGRKVQYGYNEAGNPIQMIDDAEGLKITTNTVYEGNNVIQDTDPNDAGTGKATESYQYDKDGNVTAVKDNYGTETYQYNKNNDVTKMKDTEGNVTDIAYDGLDAVSETDQSGKSSSAAVYDKYGNLIQSSKELAASASLLTDGSFEGTKLGWNLTATKDSGKIASVNARSGALSGQKALEISSQSASAGTEHGHASATQEVQLEPNTTYTLSGQIKTDLTKARAYFNIDLRDKDQKRIQWIHNESGALAGKNDWTKRQITFTTPGNAGKAVVYMEVDHNDKDGKGKAWFDQVQLEKGEVSSSYNPVQNSSFTAKTDSWSTSGAAADPDEGFDDDISLKASRANTSQANAAVKQTVTLGQSSDDKPVYITLTGMSKADGVKLTNENDYALQANVTYADGTTGVYSAKFPQGTQEWNRAAAVIPKTKPISKIDISVLFQKSATGTAWFDDIRLIEGSILTKSTYDEKGNYVTKEEDELGYASTTAYDETGKKTSETDAKGETTAYEYDQADQLTKLSLSNGTSILHSYDKEGHELTKTIRAGADQTYQYEYDVMGKLVKTTDPLGNVLKSEYDANSNLTKTVSANGNKVSLTYDGTDRVKSKAYNGTEKYNFTYDKNGNETSVTNKEQNTTKKRTFDNKNRLTELTDRDGSQSWTYPADSDKLKTFSWSHGGQKGTNSFTYNKLDQMIEMKDGTSAYTFDYDENGNVQTFISGNEVGTSFSYDERNLVSSLHIGAENGDSIFQESYEYDANGNRTVIDSSAAGKVQYEYGKLNQLVKETHEDGTVIQYTYDGFGNRTNVTTTKDGASKSVTASFNIMNQLTKVNDEELSYDKNGNRTSDGKYTYTWDAEDNLTAVTKKGEDKPFATYKYDEKGNRIQKTVNGTVTNYFYDGDSLNVLYETDADNNVTKSYTYGDSGQLLSYTENGKKYFYHYNAHGDVIAISDSTGKTVAKYQYDAWGNPTKTEASDEVKDNRYRYAGYQYDEETGLYYLMARYYEPRNGVFLSLDPDPGSDGDSLDQNGYAYGNNNPVMNVDPDGHWVWLVVNAGFAAYDGYKAYKSGKGWRGAAWAAASNFGPGKIFKGAKRVYRFAKKVKGTKGYYKQTKSHNLSPKGAGRRGAFREAKRRMGIPVSAQPTKVTRARDKRGKIIPGKTYIYGKGKYSRKILWHPAGHFYGKGSSQNRGRHYNDDRKNHYNY</sequence>
<feature type="domain" description="Teneurin-like YD-shell" evidence="11">
    <location>
        <begin position="1015"/>
        <end position="1158"/>
    </location>
</feature>
<dbReference type="GO" id="GO:0016798">
    <property type="term" value="F:hydrolase activity, acting on glycosyl bonds"/>
    <property type="evidence" value="ECO:0007669"/>
    <property type="project" value="InterPro"/>
</dbReference>
<keyword evidence="2" id="KW-0964">Secreted</keyword>
<dbReference type="NCBIfam" id="TIGR03696">
    <property type="entry name" value="Rhs_assc_core"/>
    <property type="match status" value="1"/>
</dbReference>
<evidence type="ECO:0000256" key="4">
    <source>
        <dbReference type="ARBA" id="ARBA00022737"/>
    </source>
</evidence>
<dbReference type="Gene3D" id="2.60.120.260">
    <property type="entry name" value="Galactose-binding domain-like"/>
    <property type="match status" value="2"/>
</dbReference>
<keyword evidence="3 7" id="KW-0732">Signal</keyword>
<dbReference type="NCBIfam" id="NF033679">
    <property type="entry name" value="DNRLRE_dom"/>
    <property type="match status" value="1"/>
</dbReference>
<keyword evidence="4" id="KW-0677">Repeat</keyword>
<dbReference type="InterPro" id="IPR008979">
    <property type="entry name" value="Galactose-bd-like_sf"/>
</dbReference>
<feature type="domain" description="CBM-cenC" evidence="8">
    <location>
        <begin position="1293"/>
        <end position="1432"/>
    </location>
</feature>